<dbReference type="InterPro" id="IPR023828">
    <property type="entry name" value="Peptidase_S8_Ser-AS"/>
</dbReference>
<feature type="domain" description="Peptidase S53" evidence="6">
    <location>
        <begin position="83"/>
        <end position="465"/>
    </location>
</feature>
<name>A0ABT5KVT7_9BURK</name>
<keyword evidence="8" id="KW-1185">Reference proteome</keyword>
<dbReference type="Proteomes" id="UP001219862">
    <property type="component" value="Unassembled WGS sequence"/>
</dbReference>
<sequence>MHDLSQQNGHEHQGLPTAKPARSGVAPLIGCLTALALACSGAYGGQLKPHSVRSDAADVLATPTANAVFGCELRSFTGTRLPCYGPSAIRKAYGMDQLINAGYDGSGQTIVIIDAYGSPTLQADLDAFDAAFGLPPPPSLQQITMPGTLPFNYSDSNQLGWAEETSLDVQWAHAIAPGAKIVVVVAASNNDADILAAQNYAINNKLGHIISESFGESELALLQDSAGRKSLADNEASYRRAIDRKISVLVSAGDSGASSYDINGVTQPKPVAEYPASSPNVTSVGGTNLFFGSTTNADPNGSYQGEVVWNDGYGAGGGGISAAFRLPDYQEDALPRAIRSQLKGHRGYPDVAYNAGVFGGVIVRLGFLGSSNGFYIFGGTSASAPQWAGITAVANQVRHKPLGFLNKKLYKLGQRGALANVTHDVTVGDNSFDGVTGYTAGTGWDLATGWGTPSAGLVNALTRRHGGDGDDDDDGDND</sequence>
<keyword evidence="3 4" id="KW-0720">Serine protease</keyword>
<proteinExistence type="predicted"/>
<dbReference type="InterPro" id="IPR030400">
    <property type="entry name" value="Sedolisin_dom"/>
</dbReference>
<gene>
    <name evidence="7" type="ORF">PRZ01_14960</name>
</gene>
<dbReference type="InterPro" id="IPR036852">
    <property type="entry name" value="Peptidase_S8/S53_dom_sf"/>
</dbReference>
<feature type="compositionally biased region" description="Basic and acidic residues" evidence="5">
    <location>
        <begin position="1"/>
        <end position="13"/>
    </location>
</feature>
<accession>A0ABT5KVT7</accession>
<evidence type="ECO:0000256" key="5">
    <source>
        <dbReference type="SAM" id="MobiDB-lite"/>
    </source>
</evidence>
<feature type="binding site" evidence="4">
    <location>
        <position position="445"/>
    </location>
    <ligand>
        <name>Ca(2+)</name>
        <dbReference type="ChEBI" id="CHEBI:29108"/>
    </ligand>
</feature>
<comment type="caution">
    <text evidence="7">The sequence shown here is derived from an EMBL/GenBank/DDBJ whole genome shotgun (WGS) entry which is preliminary data.</text>
</comment>
<evidence type="ECO:0000256" key="2">
    <source>
        <dbReference type="ARBA" id="ARBA00022801"/>
    </source>
</evidence>
<feature type="binding site" evidence="4">
    <location>
        <position position="424"/>
    </location>
    <ligand>
        <name>Ca(2+)</name>
        <dbReference type="ChEBI" id="CHEBI:29108"/>
    </ligand>
</feature>
<dbReference type="RefSeq" id="WP_273597600.1">
    <property type="nucleotide sequence ID" value="NZ_JAQQXS010000013.1"/>
</dbReference>
<reference evidence="7 8" key="1">
    <citation type="submission" date="2022-10" db="EMBL/GenBank/DDBJ databases">
        <title>paucibacter sp. hw8 Genome sequencing.</title>
        <authorList>
            <person name="Park S."/>
        </authorList>
    </citation>
    <scope>NUCLEOTIDE SEQUENCE [LARGE SCALE GENOMIC DNA]</scope>
    <source>
        <strain evidence="8">hw8</strain>
    </source>
</reference>
<dbReference type="Pfam" id="PF00082">
    <property type="entry name" value="Peptidase_S8"/>
    <property type="match status" value="1"/>
</dbReference>
<keyword evidence="4" id="KW-0106">Calcium</keyword>
<evidence type="ECO:0000256" key="1">
    <source>
        <dbReference type="ARBA" id="ARBA00022670"/>
    </source>
</evidence>
<feature type="active site" description="Charge relay system" evidence="4">
    <location>
        <position position="381"/>
    </location>
</feature>
<dbReference type="PROSITE" id="PS00138">
    <property type="entry name" value="SUBTILASE_SER"/>
    <property type="match status" value="1"/>
</dbReference>
<dbReference type="CDD" id="cd04056">
    <property type="entry name" value="Peptidases_S53"/>
    <property type="match status" value="1"/>
</dbReference>
<keyword evidence="4" id="KW-0479">Metal-binding</keyword>
<feature type="binding site" evidence="4">
    <location>
        <position position="425"/>
    </location>
    <ligand>
        <name>Ca(2+)</name>
        <dbReference type="ChEBI" id="CHEBI:29108"/>
    </ligand>
</feature>
<feature type="active site" description="Charge relay system" evidence="4">
    <location>
        <position position="168"/>
    </location>
</feature>
<dbReference type="InterPro" id="IPR050819">
    <property type="entry name" value="Tripeptidyl-peptidase_I"/>
</dbReference>
<comment type="cofactor">
    <cofactor evidence="4">
        <name>Ca(2+)</name>
        <dbReference type="ChEBI" id="CHEBI:29108"/>
    </cofactor>
    <text evidence="4">Binds 1 Ca(2+) ion per subunit.</text>
</comment>
<organism evidence="7 8">
    <name type="scientific">Roseateles koreensis</name>
    <dbReference type="NCBI Taxonomy" id="2987526"/>
    <lineage>
        <taxon>Bacteria</taxon>
        <taxon>Pseudomonadati</taxon>
        <taxon>Pseudomonadota</taxon>
        <taxon>Betaproteobacteria</taxon>
        <taxon>Burkholderiales</taxon>
        <taxon>Sphaerotilaceae</taxon>
        <taxon>Roseateles</taxon>
    </lineage>
</organism>
<dbReference type="Gene3D" id="3.40.50.200">
    <property type="entry name" value="Peptidase S8/S53 domain"/>
    <property type="match status" value="1"/>
</dbReference>
<evidence type="ECO:0000259" key="6">
    <source>
        <dbReference type="PROSITE" id="PS51695"/>
    </source>
</evidence>
<dbReference type="SUPFAM" id="SSF52743">
    <property type="entry name" value="Subtilisin-like"/>
    <property type="match status" value="1"/>
</dbReference>
<evidence type="ECO:0000313" key="8">
    <source>
        <dbReference type="Proteomes" id="UP001219862"/>
    </source>
</evidence>
<evidence type="ECO:0000256" key="4">
    <source>
        <dbReference type="PROSITE-ProRule" id="PRU01032"/>
    </source>
</evidence>
<evidence type="ECO:0000313" key="7">
    <source>
        <dbReference type="EMBL" id="MDC8786488.1"/>
    </source>
</evidence>
<feature type="region of interest" description="Disordered" evidence="5">
    <location>
        <begin position="1"/>
        <end position="20"/>
    </location>
</feature>
<dbReference type="PANTHER" id="PTHR14218:SF15">
    <property type="entry name" value="TRIPEPTIDYL-PEPTIDASE 1"/>
    <property type="match status" value="1"/>
</dbReference>
<keyword evidence="1 4" id="KW-0645">Protease</keyword>
<dbReference type="InterPro" id="IPR000209">
    <property type="entry name" value="Peptidase_S8/S53_dom"/>
</dbReference>
<keyword evidence="2 4" id="KW-0378">Hydrolase</keyword>
<feature type="active site" description="Charge relay system" evidence="4">
    <location>
        <position position="164"/>
    </location>
</feature>
<feature type="binding site" evidence="4">
    <location>
        <position position="443"/>
    </location>
    <ligand>
        <name>Ca(2+)</name>
        <dbReference type="ChEBI" id="CHEBI:29108"/>
    </ligand>
</feature>
<dbReference type="PROSITE" id="PS51695">
    <property type="entry name" value="SEDOLISIN"/>
    <property type="match status" value="1"/>
</dbReference>
<evidence type="ECO:0000256" key="3">
    <source>
        <dbReference type="ARBA" id="ARBA00022825"/>
    </source>
</evidence>
<dbReference type="EMBL" id="JAQQXS010000013">
    <property type="protein sequence ID" value="MDC8786488.1"/>
    <property type="molecule type" value="Genomic_DNA"/>
</dbReference>
<protein>
    <submittedName>
        <fullName evidence="7">S53 family peptidase</fullName>
    </submittedName>
</protein>
<dbReference type="PANTHER" id="PTHR14218">
    <property type="entry name" value="PROTEASE S8 TRIPEPTIDYL PEPTIDASE I CLN2"/>
    <property type="match status" value="1"/>
</dbReference>